<feature type="active site" description="Proton donor" evidence="6">
    <location>
        <position position="428"/>
    </location>
</feature>
<dbReference type="Pfam" id="PF01532">
    <property type="entry name" value="Glyco_hydro_47"/>
    <property type="match status" value="1"/>
</dbReference>
<feature type="active site" evidence="6">
    <location>
        <position position="497"/>
    </location>
</feature>
<evidence type="ECO:0000256" key="9">
    <source>
        <dbReference type="RuleBase" id="RU361193"/>
    </source>
</evidence>
<comment type="pathway">
    <text evidence="2">Protein modification; protein glycosylation.</text>
</comment>
<dbReference type="InterPro" id="IPR050749">
    <property type="entry name" value="Glycosyl_Hydrolase_47"/>
</dbReference>
<feature type="binding site" evidence="7">
    <location>
        <position position="583"/>
    </location>
    <ligand>
        <name>Ca(2+)</name>
        <dbReference type="ChEBI" id="CHEBI:29108"/>
    </ligand>
</feature>
<dbReference type="InterPro" id="IPR036026">
    <property type="entry name" value="Seven-hairpin_glycosidases"/>
</dbReference>
<dbReference type="InterPro" id="IPR012341">
    <property type="entry name" value="6hp_glycosidase-like_sf"/>
</dbReference>
<dbReference type="AlphaFoldDB" id="A0A1W5DEB9"/>
<keyword evidence="4 9" id="KW-0378">Hydrolase</keyword>
<dbReference type="GO" id="GO:0004571">
    <property type="term" value="F:mannosyl-oligosaccharide 1,2-alpha-mannosidase activity"/>
    <property type="evidence" value="ECO:0007669"/>
    <property type="project" value="InterPro"/>
</dbReference>
<organism evidence="10 11">
    <name type="scientific">Lasallia pustulata</name>
    <dbReference type="NCBI Taxonomy" id="136370"/>
    <lineage>
        <taxon>Eukaryota</taxon>
        <taxon>Fungi</taxon>
        <taxon>Dikarya</taxon>
        <taxon>Ascomycota</taxon>
        <taxon>Pezizomycotina</taxon>
        <taxon>Lecanoromycetes</taxon>
        <taxon>OSLEUM clade</taxon>
        <taxon>Umbilicariomycetidae</taxon>
        <taxon>Umbilicariales</taxon>
        <taxon>Umbilicariaceae</taxon>
        <taxon>Lasallia</taxon>
    </lineage>
</organism>
<name>A0A1W5DEB9_9LECA</name>
<evidence type="ECO:0000256" key="2">
    <source>
        <dbReference type="ARBA" id="ARBA00004922"/>
    </source>
</evidence>
<dbReference type="SUPFAM" id="SSF48225">
    <property type="entry name" value="Seven-hairpin glycosidases"/>
    <property type="match status" value="1"/>
</dbReference>
<comment type="similarity">
    <text evidence="3 9">Belongs to the glycosyl hydrolase 47 family.</text>
</comment>
<evidence type="ECO:0000256" key="8">
    <source>
        <dbReference type="PIRSR" id="PIRSR601382-3"/>
    </source>
</evidence>
<evidence type="ECO:0000256" key="3">
    <source>
        <dbReference type="ARBA" id="ARBA00007658"/>
    </source>
</evidence>
<keyword evidence="11" id="KW-1185">Reference proteome</keyword>
<dbReference type="PANTHER" id="PTHR11742">
    <property type="entry name" value="MANNOSYL-OLIGOSACCHARIDE ALPHA-1,2-MANNOSIDASE-RELATED"/>
    <property type="match status" value="1"/>
</dbReference>
<dbReference type="GO" id="GO:0005509">
    <property type="term" value="F:calcium ion binding"/>
    <property type="evidence" value="ECO:0007669"/>
    <property type="project" value="InterPro"/>
</dbReference>
<dbReference type="EMBL" id="FWEW01003890">
    <property type="protein sequence ID" value="SLM41543.1"/>
    <property type="molecule type" value="Genomic_DNA"/>
</dbReference>
<feature type="active site" description="Proton donor" evidence="6">
    <location>
        <position position="175"/>
    </location>
</feature>
<sequence length="592" mass="66646">MPFPRRLPTLLIISFAAALTLYYITGLSDVHAPGNRGASRLDTAVFDWRKYKQRYPVSSITPLPTGLSATIPKIQFAFGPETQSAKLRRLDRLDAVKESFLHSWGSYSDRAYMKDELAPVTGQYVQSFGGWAATYVDTLDTLLVMGLEQDFEAALKDLNEIDFTTSTLNIINVFESTIRFLGGLLGAYDLSNGNYPPLLEKATELGEMLYCAFDTPNRMPATRWEWRAAAMGASQTAGEISLVAEIGSLTLEFTRLSQLTGDPKFYDAVQRISDVFESAQHATKIPGLWPMVTDAKSMTFDYTGFTLGGMADSLYEYLPKQYMILGGLEQQSRKLYEGAIDAAKEHLFYRPMAPKDPDVLLSGYAESNKEATTVTLDPEGQHLTCFVGGMVGIGAKIFERPQDLEVARKLVDGCIWAYDSMVTGIMPEKFHTALCEDAANCIWDVQKWHAGIASRLKDTNETTSMTTEERIQYSIKHNRLLPGFTDIDDRRYLLRPEAIESIFTLYRITGDPALQDVAWRMFTNLEKYTKTDLASSAINDVTVEAPWKDNRMESFWLAETLKYFYLIFSEPDVVSLDEYVFNTEAHPFKRPT</sequence>
<feature type="active site" evidence="6">
    <location>
        <position position="312"/>
    </location>
</feature>
<comment type="cofactor">
    <cofactor evidence="1 7">
        <name>Ca(2+)</name>
        <dbReference type="ChEBI" id="CHEBI:29108"/>
    </cofactor>
</comment>
<accession>A0A1W5DEB9</accession>
<evidence type="ECO:0000256" key="1">
    <source>
        <dbReference type="ARBA" id="ARBA00001913"/>
    </source>
</evidence>
<keyword evidence="5 8" id="KW-1015">Disulfide bond</keyword>
<dbReference type="GO" id="GO:0005783">
    <property type="term" value="C:endoplasmic reticulum"/>
    <property type="evidence" value="ECO:0007669"/>
    <property type="project" value="TreeGrafter"/>
</dbReference>
<evidence type="ECO:0000313" key="11">
    <source>
        <dbReference type="Proteomes" id="UP000192927"/>
    </source>
</evidence>
<dbReference type="InterPro" id="IPR001382">
    <property type="entry name" value="Glyco_hydro_47"/>
</dbReference>
<evidence type="ECO:0000256" key="4">
    <source>
        <dbReference type="ARBA" id="ARBA00022801"/>
    </source>
</evidence>
<dbReference type="FunFam" id="1.50.10.10:FF:000037">
    <property type="entry name" value="alpha-1,2-Mannosidase"/>
    <property type="match status" value="1"/>
</dbReference>
<dbReference type="Proteomes" id="UP000192927">
    <property type="component" value="Unassembled WGS sequence"/>
</dbReference>
<protein>
    <recommendedName>
        <fullName evidence="9">alpha-1,2-Mannosidase</fullName>
        <ecNumber evidence="9">3.2.1.-</ecNumber>
    </recommendedName>
</protein>
<evidence type="ECO:0000256" key="5">
    <source>
        <dbReference type="ARBA" id="ARBA00023157"/>
    </source>
</evidence>
<reference evidence="11" key="1">
    <citation type="submission" date="2017-03" db="EMBL/GenBank/DDBJ databases">
        <authorList>
            <person name="Sharma R."/>
            <person name="Thines M."/>
        </authorList>
    </citation>
    <scope>NUCLEOTIDE SEQUENCE [LARGE SCALE GENOMIC DNA]</scope>
</reference>
<dbReference type="Gene3D" id="1.50.10.10">
    <property type="match status" value="1"/>
</dbReference>
<proteinExistence type="inferred from homology"/>
<dbReference type="PANTHER" id="PTHR11742:SF49">
    <property type="entry name" value="ALPHA-1,2-MANNOSIDASE"/>
    <property type="match status" value="1"/>
</dbReference>
<keyword evidence="7" id="KW-0106">Calcium</keyword>
<dbReference type="UniPathway" id="UPA00378"/>
<dbReference type="GO" id="GO:0016020">
    <property type="term" value="C:membrane"/>
    <property type="evidence" value="ECO:0007669"/>
    <property type="project" value="InterPro"/>
</dbReference>
<evidence type="ECO:0000313" key="10">
    <source>
        <dbReference type="EMBL" id="SLM41543.1"/>
    </source>
</evidence>
<dbReference type="GO" id="GO:0036503">
    <property type="term" value="P:ERAD pathway"/>
    <property type="evidence" value="ECO:0007669"/>
    <property type="project" value="UniProtKB-ARBA"/>
</dbReference>
<dbReference type="PRINTS" id="PR00747">
    <property type="entry name" value="GLYHDRLASE47"/>
</dbReference>
<evidence type="ECO:0000256" key="6">
    <source>
        <dbReference type="PIRSR" id="PIRSR601382-1"/>
    </source>
</evidence>
<dbReference type="GO" id="GO:0005975">
    <property type="term" value="P:carbohydrate metabolic process"/>
    <property type="evidence" value="ECO:0007669"/>
    <property type="project" value="InterPro"/>
</dbReference>
<dbReference type="EC" id="3.2.1.-" evidence="9"/>
<keyword evidence="9" id="KW-0326">Glycosidase</keyword>
<evidence type="ECO:0000256" key="7">
    <source>
        <dbReference type="PIRSR" id="PIRSR601382-2"/>
    </source>
</evidence>
<feature type="disulfide bond" evidence="8">
    <location>
        <begin position="385"/>
        <end position="414"/>
    </location>
</feature>
<keyword evidence="7" id="KW-0479">Metal-binding</keyword>